<name>A0AAU8PSE8_EDWPI</name>
<organism evidence="1 2">
    <name type="scientific">Edwardsiella piscicida</name>
    <dbReference type="NCBI Taxonomy" id="1263550"/>
    <lineage>
        <taxon>Bacteria</taxon>
        <taxon>Pseudomonadati</taxon>
        <taxon>Pseudomonadota</taxon>
        <taxon>Gammaproteobacteria</taxon>
        <taxon>Enterobacterales</taxon>
        <taxon>Hafniaceae</taxon>
        <taxon>Edwardsiella</taxon>
    </lineage>
</organism>
<reference evidence="1 2" key="1">
    <citation type="journal article" date="2009" name="PLoS ONE">
        <title>Genome sequence of the versatile fish pathogen Edwardsiella tarda provides insights into its adaptation to broad host ranges and intracellular niches.</title>
        <authorList>
            <person name="Wang Q."/>
            <person name="Yang M."/>
            <person name="Xiao J."/>
            <person name="Wu H."/>
            <person name="Wang X."/>
            <person name="Lv Y."/>
            <person name="Xu L."/>
            <person name="Zheng H."/>
            <person name="Wang S."/>
            <person name="Zhao G."/>
            <person name="Liu Q."/>
            <person name="Zhang Y."/>
        </authorList>
    </citation>
    <scope>NUCLEOTIDE SEQUENCE [LARGE SCALE GENOMIC DNA]</scope>
    <source>
        <strain evidence="2">EIB202 / CCTCC M208068</strain>
    </source>
</reference>
<proteinExistence type="predicted"/>
<dbReference type="EMBL" id="CP001135">
    <property type="protein sequence ID" value="ACY84842.1"/>
    <property type="molecule type" value="Genomic_DNA"/>
</dbReference>
<accession>A0AAU8PSE8</accession>
<dbReference type="Proteomes" id="UP000002634">
    <property type="component" value="Chromosome"/>
</dbReference>
<evidence type="ECO:0000313" key="1">
    <source>
        <dbReference type="EMBL" id="ACY84842.1"/>
    </source>
</evidence>
<evidence type="ECO:0000313" key="2">
    <source>
        <dbReference type="Proteomes" id="UP000002634"/>
    </source>
</evidence>
<gene>
    <name evidence="1" type="ordered locus">ETAE_2005</name>
</gene>
<sequence length="45" mass="5412">MEDVPSCGFYAKLRRLYFCDGRRAPRRREHEEIFVTVSERCSLTM</sequence>
<protein>
    <submittedName>
        <fullName evidence="1">Uncharacterized protein</fullName>
    </submittedName>
</protein>
<dbReference type="AlphaFoldDB" id="A0AAU8PSE8"/>
<keyword evidence="2" id="KW-1185">Reference proteome</keyword>
<dbReference type="KEGG" id="etr:ETAE_2005"/>